<dbReference type="CDD" id="cd04301">
    <property type="entry name" value="NAT_SF"/>
    <property type="match status" value="1"/>
</dbReference>
<reference evidence="3 4" key="1">
    <citation type="submission" date="2024-08" db="EMBL/GenBank/DDBJ databases">
        <authorList>
            <person name="Lu H."/>
        </authorList>
    </citation>
    <scope>NUCLEOTIDE SEQUENCE [LARGE SCALE GENOMIC DNA]</scope>
    <source>
        <strain evidence="3 4">BYS180W</strain>
    </source>
</reference>
<evidence type="ECO:0000313" key="3">
    <source>
        <dbReference type="EMBL" id="MFG6449116.1"/>
    </source>
</evidence>
<dbReference type="PANTHER" id="PTHR13947">
    <property type="entry name" value="GNAT FAMILY N-ACETYLTRANSFERASE"/>
    <property type="match status" value="1"/>
</dbReference>
<dbReference type="EC" id="2.3.1.-" evidence="3"/>
<feature type="domain" description="N-acetyltransferase" evidence="2">
    <location>
        <begin position="151"/>
        <end position="292"/>
    </location>
</feature>
<dbReference type="InterPro" id="IPR050769">
    <property type="entry name" value="NAT_camello-type"/>
</dbReference>
<gene>
    <name evidence="3" type="ORF">ACG0Z6_12830</name>
</gene>
<name>A0ABW7FXS7_9BURK</name>
<sequence length="292" mass="31845">MSKLPLAQDRHSYRCVQRLRVRPSDVGAQQSVAPAQFLSYLEAGVSAYWRALALSEGTRKALVSEALQLRRCELNYALPARDDELLEVGLRCLSAQGPSLRMAAAVFRGPDCLAHGELEFQWQGEPARLGEASPQALQALVQAYESGQSMTLVRVGSWAELGAHAQAIRQSVFVDEQGIAPEMEWDAADMGCVHAVAYNRLEQALATGRLLEHVPGVAKIGRMAVLPASRGSGVGRQVLDALLQKARQHGFREALLHAQLSAEGFYVRAGFQRRGPVFEEAGIGHVEMVRPL</sequence>
<dbReference type="Pfam" id="PF13673">
    <property type="entry name" value="Acetyltransf_10"/>
    <property type="match status" value="1"/>
</dbReference>
<dbReference type="InterPro" id="IPR016181">
    <property type="entry name" value="Acyl_CoA_acyltransferase"/>
</dbReference>
<keyword evidence="1 3" id="KW-0808">Transferase</keyword>
<dbReference type="Gene3D" id="3.10.129.10">
    <property type="entry name" value="Hotdog Thioesterase"/>
    <property type="match status" value="1"/>
</dbReference>
<accession>A0ABW7FXS7</accession>
<dbReference type="SUPFAM" id="SSF54637">
    <property type="entry name" value="Thioesterase/thiol ester dehydrase-isomerase"/>
    <property type="match status" value="1"/>
</dbReference>
<dbReference type="InterPro" id="IPR029069">
    <property type="entry name" value="HotDog_dom_sf"/>
</dbReference>
<dbReference type="PANTHER" id="PTHR13947:SF37">
    <property type="entry name" value="LD18367P"/>
    <property type="match status" value="1"/>
</dbReference>
<comment type="caution">
    <text evidence="3">The sequence shown here is derived from an EMBL/GenBank/DDBJ whole genome shotgun (WGS) entry which is preliminary data.</text>
</comment>
<protein>
    <submittedName>
        <fullName evidence="3">GNAT family N-acetyltransferase</fullName>
        <ecNumber evidence="3">2.3.1.-</ecNumber>
    </submittedName>
</protein>
<dbReference type="GO" id="GO:0016746">
    <property type="term" value="F:acyltransferase activity"/>
    <property type="evidence" value="ECO:0007669"/>
    <property type="project" value="UniProtKB-KW"/>
</dbReference>
<dbReference type="InterPro" id="IPR000182">
    <property type="entry name" value="GNAT_dom"/>
</dbReference>
<dbReference type="Gene3D" id="3.40.630.30">
    <property type="match status" value="1"/>
</dbReference>
<dbReference type="EMBL" id="JBIGHZ010000005">
    <property type="protein sequence ID" value="MFG6449116.1"/>
    <property type="molecule type" value="Genomic_DNA"/>
</dbReference>
<proteinExistence type="predicted"/>
<evidence type="ECO:0000259" key="2">
    <source>
        <dbReference type="PROSITE" id="PS51186"/>
    </source>
</evidence>
<keyword evidence="4" id="KW-1185">Reference proteome</keyword>
<dbReference type="SUPFAM" id="SSF55729">
    <property type="entry name" value="Acyl-CoA N-acyltransferases (Nat)"/>
    <property type="match status" value="1"/>
</dbReference>
<dbReference type="Proteomes" id="UP001606099">
    <property type="component" value="Unassembled WGS sequence"/>
</dbReference>
<organism evidence="3 4">
    <name type="scientific">Roseateles rivi</name>
    <dbReference type="NCBI Taxonomy" id="3299028"/>
    <lineage>
        <taxon>Bacteria</taxon>
        <taxon>Pseudomonadati</taxon>
        <taxon>Pseudomonadota</taxon>
        <taxon>Betaproteobacteria</taxon>
        <taxon>Burkholderiales</taxon>
        <taxon>Sphaerotilaceae</taxon>
        <taxon>Roseateles</taxon>
    </lineage>
</organism>
<keyword evidence="3" id="KW-0012">Acyltransferase</keyword>
<evidence type="ECO:0000256" key="1">
    <source>
        <dbReference type="ARBA" id="ARBA00022679"/>
    </source>
</evidence>
<evidence type="ECO:0000313" key="4">
    <source>
        <dbReference type="Proteomes" id="UP001606099"/>
    </source>
</evidence>
<dbReference type="PROSITE" id="PS51186">
    <property type="entry name" value="GNAT"/>
    <property type="match status" value="1"/>
</dbReference>
<dbReference type="RefSeq" id="WP_394462015.1">
    <property type="nucleotide sequence ID" value="NZ_JBIGHZ010000005.1"/>
</dbReference>